<evidence type="ECO:0000256" key="1">
    <source>
        <dbReference type="ARBA" id="ARBA00023015"/>
    </source>
</evidence>
<keyword evidence="1" id="KW-0805">Transcription regulation</keyword>
<organism evidence="6 7">
    <name type="scientific">Rhizobium anhuiense</name>
    <dbReference type="NCBI Taxonomy" id="1184720"/>
    <lineage>
        <taxon>Bacteria</taxon>
        <taxon>Pseudomonadati</taxon>
        <taxon>Pseudomonadota</taxon>
        <taxon>Alphaproteobacteria</taxon>
        <taxon>Hyphomicrobiales</taxon>
        <taxon>Rhizobiaceae</taxon>
        <taxon>Rhizobium/Agrobacterium group</taxon>
        <taxon>Rhizobium</taxon>
    </lineage>
</organism>
<dbReference type="Gene3D" id="1.10.357.10">
    <property type="entry name" value="Tetracycline Repressor, domain 2"/>
    <property type="match status" value="1"/>
</dbReference>
<evidence type="ECO:0000313" key="6">
    <source>
        <dbReference type="EMBL" id="PDS48466.1"/>
    </source>
</evidence>
<dbReference type="InterPro" id="IPR050109">
    <property type="entry name" value="HTH-type_TetR-like_transc_reg"/>
</dbReference>
<proteinExistence type="predicted"/>
<name>A0ABX4J210_9HYPH</name>
<keyword evidence="7" id="KW-1185">Reference proteome</keyword>
<feature type="domain" description="Tetracycline repressor TetR C-terminal" evidence="5">
    <location>
        <begin position="84"/>
        <end position="239"/>
    </location>
</feature>
<evidence type="ECO:0000259" key="4">
    <source>
        <dbReference type="Pfam" id="PF00440"/>
    </source>
</evidence>
<evidence type="ECO:0000256" key="3">
    <source>
        <dbReference type="ARBA" id="ARBA00023163"/>
    </source>
</evidence>
<gene>
    <name evidence="6" type="ORF">CO662_29825</name>
</gene>
<dbReference type="PANTHER" id="PTHR30055">
    <property type="entry name" value="HTH-TYPE TRANSCRIPTIONAL REGULATOR RUTR"/>
    <property type="match status" value="1"/>
</dbReference>
<dbReference type="InterPro" id="IPR036271">
    <property type="entry name" value="Tet_transcr_reg_TetR-rel_C_sf"/>
</dbReference>
<reference evidence="6 7" key="1">
    <citation type="submission" date="2017-09" db="EMBL/GenBank/DDBJ databases">
        <title>Comparative genomics of rhizobia isolated from Phaseolus vulgaris in China.</title>
        <authorList>
            <person name="Tong W."/>
        </authorList>
    </citation>
    <scope>NUCLEOTIDE SEQUENCE [LARGE SCALE GENOMIC DNA]</scope>
    <source>
        <strain evidence="6 7">Y27</strain>
    </source>
</reference>
<evidence type="ECO:0000259" key="5">
    <source>
        <dbReference type="Pfam" id="PF02909"/>
    </source>
</evidence>
<evidence type="ECO:0000313" key="7">
    <source>
        <dbReference type="Proteomes" id="UP000219972"/>
    </source>
</evidence>
<dbReference type="SUPFAM" id="SSF48498">
    <property type="entry name" value="Tetracyclin repressor-like, C-terminal domain"/>
    <property type="match status" value="1"/>
</dbReference>
<dbReference type="InterPro" id="IPR004111">
    <property type="entry name" value="Repressor_TetR_C"/>
</dbReference>
<dbReference type="Pfam" id="PF00440">
    <property type="entry name" value="TetR_N"/>
    <property type="match status" value="1"/>
</dbReference>
<evidence type="ECO:0000256" key="2">
    <source>
        <dbReference type="ARBA" id="ARBA00023125"/>
    </source>
</evidence>
<sequence length="250" mass="27378">MLKKDPALKKGPLGRAASIGLTRERIVEEAIALIDDEGLTGFSVRALARRLHVYPTALYWHVGGAKADLFAEISGSLIATLVMPDEISGDWRETIRILFRRFRARIHEHPRAAPLLGPHIRSNGAPNAPWVEVILHSLTKAGFEGNGLINAFNAVVGALEGYVTIELAADGATAGSEWVKAFDKGLEELDPKLFPLVTQHLPQMYNRAFVMRWQNGEVAPIDDGYDFLLETLILGLEAQVKNNREAGPAA</sequence>
<feature type="domain" description="HTH tetR-type" evidence="4">
    <location>
        <begin position="26"/>
        <end position="73"/>
    </location>
</feature>
<dbReference type="SUPFAM" id="SSF46689">
    <property type="entry name" value="Homeodomain-like"/>
    <property type="match status" value="1"/>
</dbReference>
<keyword evidence="2" id="KW-0238">DNA-binding</keyword>
<dbReference type="Pfam" id="PF02909">
    <property type="entry name" value="TetR_C_1"/>
    <property type="match status" value="1"/>
</dbReference>
<dbReference type="Proteomes" id="UP000219972">
    <property type="component" value="Unassembled WGS sequence"/>
</dbReference>
<dbReference type="EMBL" id="NWSL01000027">
    <property type="protein sequence ID" value="PDS48466.1"/>
    <property type="molecule type" value="Genomic_DNA"/>
</dbReference>
<dbReference type="PANTHER" id="PTHR30055:SF151">
    <property type="entry name" value="TRANSCRIPTIONAL REGULATORY PROTEIN"/>
    <property type="match status" value="1"/>
</dbReference>
<dbReference type="InterPro" id="IPR009057">
    <property type="entry name" value="Homeodomain-like_sf"/>
</dbReference>
<accession>A0ABX4J210</accession>
<dbReference type="InterPro" id="IPR001647">
    <property type="entry name" value="HTH_TetR"/>
</dbReference>
<protein>
    <submittedName>
        <fullName evidence="6">TetR family transcriptional regulator</fullName>
    </submittedName>
</protein>
<keyword evidence="3" id="KW-0804">Transcription</keyword>
<dbReference type="Gene3D" id="1.10.10.60">
    <property type="entry name" value="Homeodomain-like"/>
    <property type="match status" value="1"/>
</dbReference>
<comment type="caution">
    <text evidence="6">The sequence shown here is derived from an EMBL/GenBank/DDBJ whole genome shotgun (WGS) entry which is preliminary data.</text>
</comment>